<keyword evidence="12 16" id="KW-0472">Membrane</keyword>
<evidence type="ECO:0000259" key="19">
    <source>
        <dbReference type="Pfam" id="PF03717"/>
    </source>
</evidence>
<dbReference type="Gene3D" id="3.30.450.330">
    <property type="match status" value="1"/>
</dbReference>
<keyword evidence="21" id="KW-1185">Reference proteome</keyword>
<keyword evidence="5 16" id="KW-0121">Carboxypeptidase</keyword>
<dbReference type="InterPro" id="IPR050515">
    <property type="entry name" value="Beta-lactam/transpept"/>
</dbReference>
<proteinExistence type="inferred from homology"/>
<dbReference type="GO" id="GO:0008658">
    <property type="term" value="F:penicillin binding"/>
    <property type="evidence" value="ECO:0007669"/>
    <property type="project" value="InterPro"/>
</dbReference>
<evidence type="ECO:0000256" key="16">
    <source>
        <dbReference type="HAMAP-Rule" id="MF_02080"/>
    </source>
</evidence>
<comment type="catalytic activity">
    <reaction evidence="16">
        <text>Preferential cleavage: (Ac)2-L-Lys-D-Ala-|-D-Ala. Also transpeptidation of peptidyl-alanyl moieties that are N-acyl substituents of D-alanine.</text>
        <dbReference type="EC" id="3.4.16.4"/>
    </reaction>
</comment>
<feature type="domain" description="Penicillin-binding protein dimerisation" evidence="19">
    <location>
        <begin position="82"/>
        <end position="230"/>
    </location>
</feature>
<keyword evidence="3 16" id="KW-0997">Cell inner membrane</keyword>
<evidence type="ECO:0000259" key="18">
    <source>
        <dbReference type="Pfam" id="PF00905"/>
    </source>
</evidence>
<dbReference type="PANTHER" id="PTHR30627:SF1">
    <property type="entry name" value="PEPTIDOGLYCAN D,D-TRANSPEPTIDASE FTSI"/>
    <property type="match status" value="1"/>
</dbReference>
<dbReference type="Pfam" id="PF00905">
    <property type="entry name" value="Transpeptidase"/>
    <property type="match status" value="1"/>
</dbReference>
<evidence type="ECO:0000256" key="9">
    <source>
        <dbReference type="ARBA" id="ARBA00022960"/>
    </source>
</evidence>
<keyword evidence="9 16" id="KW-0133">Cell shape</keyword>
<keyword evidence="7 16" id="KW-0812">Transmembrane</keyword>
<comment type="similarity">
    <text evidence="16">Belongs to the transpeptidase family. FtsI subfamily.</text>
</comment>
<evidence type="ECO:0000256" key="7">
    <source>
        <dbReference type="ARBA" id="ARBA00022692"/>
    </source>
</evidence>
<gene>
    <name evidence="16" type="primary">ftsI</name>
    <name evidence="20" type="ORF">EER27_07845</name>
</gene>
<evidence type="ECO:0000256" key="4">
    <source>
        <dbReference type="ARBA" id="ARBA00022618"/>
    </source>
</evidence>
<keyword evidence="11 16" id="KW-1133">Transmembrane helix</keyword>
<dbReference type="UniPathway" id="UPA00219"/>
<organism evidence="20 21">
    <name type="scientific">Montanilutibacter psychrotolerans</name>
    <dbReference type="NCBI Taxonomy" id="1327343"/>
    <lineage>
        <taxon>Bacteria</taxon>
        <taxon>Pseudomonadati</taxon>
        <taxon>Pseudomonadota</taxon>
        <taxon>Gammaproteobacteria</taxon>
        <taxon>Lysobacterales</taxon>
        <taxon>Lysobacteraceae</taxon>
        <taxon>Montanilutibacter</taxon>
    </lineage>
</organism>
<evidence type="ECO:0000256" key="2">
    <source>
        <dbReference type="ARBA" id="ARBA00022475"/>
    </source>
</evidence>
<evidence type="ECO:0000256" key="15">
    <source>
        <dbReference type="ARBA" id="ARBA00023316"/>
    </source>
</evidence>
<evidence type="ECO:0000256" key="17">
    <source>
        <dbReference type="SAM" id="MobiDB-lite"/>
    </source>
</evidence>
<dbReference type="GO" id="GO:0071555">
    <property type="term" value="P:cell wall organization"/>
    <property type="evidence" value="ECO:0007669"/>
    <property type="project" value="UniProtKB-KW"/>
</dbReference>
<dbReference type="GO" id="GO:0008360">
    <property type="term" value="P:regulation of cell shape"/>
    <property type="evidence" value="ECO:0007669"/>
    <property type="project" value="UniProtKB-KW"/>
</dbReference>
<accession>A0A3M8SSG8</accession>
<name>A0A3M8SSG8_9GAMM</name>
<dbReference type="GO" id="GO:0006508">
    <property type="term" value="P:proteolysis"/>
    <property type="evidence" value="ECO:0007669"/>
    <property type="project" value="UniProtKB-KW"/>
</dbReference>
<dbReference type="HAMAP" id="MF_02080">
    <property type="entry name" value="FtsI_transpept"/>
    <property type="match status" value="1"/>
</dbReference>
<feature type="region of interest" description="Disordered" evidence="17">
    <location>
        <begin position="1"/>
        <end position="31"/>
    </location>
</feature>
<protein>
    <recommendedName>
        <fullName evidence="16">Peptidoglycan D,D-transpeptidase FtsI</fullName>
        <ecNumber evidence="16">3.4.16.4</ecNumber>
    </recommendedName>
    <alternativeName>
        <fullName evidence="16">Penicillin-binding protein 3</fullName>
        <shortName evidence="16">PBP-3</shortName>
    </alternativeName>
</protein>
<keyword evidence="8 16" id="KW-0378">Hydrolase</keyword>
<dbReference type="GO" id="GO:0009252">
    <property type="term" value="P:peptidoglycan biosynthetic process"/>
    <property type="evidence" value="ECO:0007669"/>
    <property type="project" value="UniProtKB-UniRule"/>
</dbReference>
<dbReference type="Gene3D" id="3.90.1310.10">
    <property type="entry name" value="Penicillin-binding protein 2a (Domain 2)"/>
    <property type="match status" value="1"/>
</dbReference>
<dbReference type="OrthoDB" id="9766847at2"/>
<dbReference type="PANTHER" id="PTHR30627">
    <property type="entry name" value="PEPTIDOGLYCAN D,D-TRANSPEPTIDASE"/>
    <property type="match status" value="1"/>
</dbReference>
<evidence type="ECO:0000256" key="11">
    <source>
        <dbReference type="ARBA" id="ARBA00022989"/>
    </source>
</evidence>
<dbReference type="InterPro" id="IPR001460">
    <property type="entry name" value="PCN-bd_Tpept"/>
</dbReference>
<dbReference type="EC" id="3.4.16.4" evidence="16"/>
<dbReference type="GO" id="GO:0005886">
    <property type="term" value="C:plasma membrane"/>
    <property type="evidence" value="ECO:0007669"/>
    <property type="project" value="UniProtKB-SubCell"/>
</dbReference>
<dbReference type="SUPFAM" id="SSF56601">
    <property type="entry name" value="beta-lactamase/transpeptidase-like"/>
    <property type="match status" value="1"/>
</dbReference>
<comment type="function">
    <text evidence="16">Catalyzes cross-linking of the peptidoglycan cell wall at the division septum.</text>
</comment>
<feature type="domain" description="Penicillin-binding protein transpeptidase" evidence="18">
    <location>
        <begin position="272"/>
        <end position="569"/>
    </location>
</feature>
<keyword evidence="2 16" id="KW-1003">Cell membrane</keyword>
<evidence type="ECO:0000256" key="8">
    <source>
        <dbReference type="ARBA" id="ARBA00022801"/>
    </source>
</evidence>
<dbReference type="GO" id="GO:0009002">
    <property type="term" value="F:serine-type D-Ala-D-Ala carboxypeptidase activity"/>
    <property type="evidence" value="ECO:0007669"/>
    <property type="project" value="UniProtKB-UniRule"/>
</dbReference>
<keyword evidence="6 16" id="KW-0645">Protease</keyword>
<evidence type="ECO:0000256" key="12">
    <source>
        <dbReference type="ARBA" id="ARBA00023136"/>
    </source>
</evidence>
<dbReference type="GO" id="GO:0008955">
    <property type="term" value="F:peptidoglycan glycosyltransferase activity"/>
    <property type="evidence" value="ECO:0007669"/>
    <property type="project" value="InterPro"/>
</dbReference>
<dbReference type="GO" id="GO:0000917">
    <property type="term" value="P:division septum assembly"/>
    <property type="evidence" value="ECO:0007669"/>
    <property type="project" value="UniProtKB-KW"/>
</dbReference>
<dbReference type="Gene3D" id="3.40.710.10">
    <property type="entry name" value="DD-peptidase/beta-lactamase superfamily"/>
    <property type="match status" value="1"/>
</dbReference>
<dbReference type="InterPro" id="IPR037532">
    <property type="entry name" value="FtsI_transpept"/>
</dbReference>
<reference evidence="20 21" key="1">
    <citation type="submission" date="2018-11" db="EMBL/GenBank/DDBJ databases">
        <title>Lysobacter cryohumiis sp. nov., isolated from soil in the Tianshan Mountains, Xinjiang, China.</title>
        <authorList>
            <person name="Luo Y."/>
            <person name="Sheng H."/>
        </authorList>
    </citation>
    <scope>NUCLEOTIDE SEQUENCE [LARGE SCALE GENOMIC DNA]</scope>
    <source>
        <strain evidence="20 21">ZS60</strain>
    </source>
</reference>
<dbReference type="GO" id="GO:0043093">
    <property type="term" value="P:FtsZ-dependent cytokinesis"/>
    <property type="evidence" value="ECO:0007669"/>
    <property type="project" value="UniProtKB-UniRule"/>
</dbReference>
<evidence type="ECO:0000256" key="3">
    <source>
        <dbReference type="ARBA" id="ARBA00022519"/>
    </source>
</evidence>
<dbReference type="Proteomes" id="UP000267049">
    <property type="component" value="Unassembled WGS sequence"/>
</dbReference>
<keyword evidence="14 16" id="KW-0131">Cell cycle</keyword>
<dbReference type="SUPFAM" id="SSF56519">
    <property type="entry name" value="Penicillin binding protein dimerisation domain"/>
    <property type="match status" value="1"/>
</dbReference>
<dbReference type="AlphaFoldDB" id="A0A3M8SSG8"/>
<evidence type="ECO:0000313" key="20">
    <source>
        <dbReference type="EMBL" id="RNF84291.1"/>
    </source>
</evidence>
<evidence type="ECO:0000256" key="5">
    <source>
        <dbReference type="ARBA" id="ARBA00022645"/>
    </source>
</evidence>
<dbReference type="InterPro" id="IPR036138">
    <property type="entry name" value="PBP_dimer_sf"/>
</dbReference>
<dbReference type="Pfam" id="PF03717">
    <property type="entry name" value="PBP_dimer"/>
    <property type="match status" value="1"/>
</dbReference>
<dbReference type="InterPro" id="IPR012338">
    <property type="entry name" value="Beta-lactam/transpept-like"/>
</dbReference>
<feature type="active site" description="Acyl-ester intermediate" evidence="16">
    <location>
        <position position="318"/>
    </location>
</feature>
<feature type="compositionally biased region" description="Basic and acidic residues" evidence="17">
    <location>
        <begin position="1"/>
        <end position="20"/>
    </location>
</feature>
<dbReference type="EMBL" id="RIBS01000003">
    <property type="protein sequence ID" value="RNF84291.1"/>
    <property type="molecule type" value="Genomic_DNA"/>
</dbReference>
<dbReference type="InterPro" id="IPR005311">
    <property type="entry name" value="PBP_dimer"/>
</dbReference>
<comment type="subcellular location">
    <subcellularLocation>
        <location evidence="16">Cell inner membrane</location>
        <topology evidence="16">Single-pass membrane protein</topology>
    </subcellularLocation>
    <subcellularLocation>
        <location evidence="1">Membrane</location>
    </subcellularLocation>
</comment>
<keyword evidence="10 16" id="KW-0573">Peptidoglycan synthesis</keyword>
<evidence type="ECO:0000256" key="6">
    <source>
        <dbReference type="ARBA" id="ARBA00022670"/>
    </source>
</evidence>
<evidence type="ECO:0000313" key="21">
    <source>
        <dbReference type="Proteomes" id="UP000267049"/>
    </source>
</evidence>
<evidence type="ECO:0000256" key="14">
    <source>
        <dbReference type="ARBA" id="ARBA00023306"/>
    </source>
</evidence>
<dbReference type="RefSeq" id="WP_123087477.1">
    <property type="nucleotide sequence ID" value="NZ_RIBS01000003.1"/>
</dbReference>
<keyword evidence="13 16" id="KW-0717">Septation</keyword>
<feature type="transmembrane region" description="Helical" evidence="16">
    <location>
        <begin position="39"/>
        <end position="58"/>
    </location>
</feature>
<sequence>MNERHRDRQGKDRQGKDRAAAKAPTAPRGRPRFNLRNRLAIVGGVLGLCSVALVGRALDLQVLNNDFYRQQGDARIKRELPIATSRGMITDRNGEPLAVSTPVESIWGNPQELLKNPARLPQLATALGMPLDELTRKLGQRAGKEFVFLKRRINPDEAHRILALDIPGVASQREYRRFYPQGEALAHVLGFTNIDDRGQEGLELAFDEWLRGEAGSKRVIRDRRGRIVESVDLIKPAAPGRDLVLTIDRRIQYLTFRELRHALNETGASSASAVVLDVATGEVLAMANLPTYNPNQFGSGTPDTHRNRAVTDVVEPGSTMKPISVSAALQSGRVNADTLVDTTGGRMPNGRYTISDTHNYGVLTVTGVITKSSNVGAAKLVLPLPNRYYYDFVHGFGYGERPGSGFPGESPGLLALPEKWSGTTKATMSYGYGLSATPLQIARAYAALANGGKLIAPTFVKGQHNPPRQAIEPAVAAQMMRMMQTVTEKGGTAPQAAILGYHVAGKTGTTRKFSGTGGYSNKYLSLFAGVVPVDNPRFAMVVVINEPDPTRRGYYGGPVSSPVFRNVMDGALRLMDVAPDDIDTWLAAQADAEARRTRANGGRPAGPVLPNAAAGATATAARLPMALPAPVQGGAL</sequence>
<keyword evidence="4 16" id="KW-0132">Cell division</keyword>
<evidence type="ECO:0000256" key="13">
    <source>
        <dbReference type="ARBA" id="ARBA00023210"/>
    </source>
</evidence>
<evidence type="ECO:0000256" key="10">
    <source>
        <dbReference type="ARBA" id="ARBA00022984"/>
    </source>
</evidence>
<evidence type="ECO:0000256" key="1">
    <source>
        <dbReference type="ARBA" id="ARBA00004370"/>
    </source>
</evidence>
<comment type="pathway">
    <text evidence="16">Cell wall biogenesis; peptidoglycan biosynthesis.</text>
</comment>
<comment type="caution">
    <text evidence="20">The sequence shown here is derived from an EMBL/GenBank/DDBJ whole genome shotgun (WGS) entry which is preliminary data.</text>
</comment>
<keyword evidence="15 16" id="KW-0961">Cell wall biogenesis/degradation</keyword>